<reference evidence="5 6" key="1">
    <citation type="submission" date="2019-06" db="EMBL/GenBank/DDBJ databases">
        <title>Sequencing the genomes of 1000 actinobacteria strains.</title>
        <authorList>
            <person name="Klenk H.-P."/>
        </authorList>
    </citation>
    <scope>NUCLEOTIDE SEQUENCE [LARGE SCALE GENOMIC DNA]</scope>
    <source>
        <strain evidence="5 6">DSM 45015</strain>
    </source>
</reference>
<dbReference type="CDD" id="cd01392">
    <property type="entry name" value="HTH_LacI"/>
    <property type="match status" value="1"/>
</dbReference>
<dbReference type="EMBL" id="VFQC01000002">
    <property type="protein sequence ID" value="TQN28347.1"/>
    <property type="molecule type" value="Genomic_DNA"/>
</dbReference>
<dbReference type="InterPro" id="IPR010982">
    <property type="entry name" value="Lambda_DNA-bd_dom_sf"/>
</dbReference>
<evidence type="ECO:0000256" key="3">
    <source>
        <dbReference type="ARBA" id="ARBA00023163"/>
    </source>
</evidence>
<keyword evidence="3" id="KW-0804">Transcription</keyword>
<protein>
    <submittedName>
        <fullName evidence="5">LacI family transcriptional regulator</fullName>
    </submittedName>
</protein>
<dbReference type="SUPFAM" id="SSF53822">
    <property type="entry name" value="Periplasmic binding protein-like I"/>
    <property type="match status" value="1"/>
</dbReference>
<dbReference type="Pfam" id="PF00356">
    <property type="entry name" value="LacI"/>
    <property type="match status" value="1"/>
</dbReference>
<keyword evidence="2" id="KW-0238">DNA-binding</keyword>
<keyword evidence="6" id="KW-1185">Reference proteome</keyword>
<dbReference type="AlphaFoldDB" id="A0A543N950"/>
<gene>
    <name evidence="5" type="ORF">FHX37_3684</name>
</gene>
<dbReference type="Proteomes" id="UP000317422">
    <property type="component" value="Unassembled WGS sequence"/>
</dbReference>
<dbReference type="InterPro" id="IPR000843">
    <property type="entry name" value="HTH_LacI"/>
</dbReference>
<dbReference type="GO" id="GO:0003700">
    <property type="term" value="F:DNA-binding transcription factor activity"/>
    <property type="evidence" value="ECO:0007669"/>
    <property type="project" value="TreeGrafter"/>
</dbReference>
<feature type="domain" description="HTH lacI-type" evidence="4">
    <location>
        <begin position="6"/>
        <end position="51"/>
    </location>
</feature>
<proteinExistence type="predicted"/>
<evidence type="ECO:0000256" key="1">
    <source>
        <dbReference type="ARBA" id="ARBA00023015"/>
    </source>
</evidence>
<dbReference type="InterPro" id="IPR028082">
    <property type="entry name" value="Peripla_BP_I"/>
</dbReference>
<comment type="caution">
    <text evidence="5">The sequence shown here is derived from an EMBL/GenBank/DDBJ whole genome shotgun (WGS) entry which is preliminary data.</text>
</comment>
<sequence>MESERPTLDAVAAAAAVSKATASKVLNGRPGVGEETRARVREAIRTLGYAPTTGPRDPDPAPSVHVVFDTMVSLYALHVLDGVLSAGRELEVEVVTSALAPAGAAEPAPLGVDLIERLAQRRRSGLIVVTSQLAEEEVAACRRLGLGLVVVDPINPLDEGVVSVGATNWAGGVQATEHLLALGHRRVALAGGPVGSVPARERLHGFREAMESAGAEPGPSPAAPAAFTVEAGRDMAAGILDADEPPSAIFAASDTIAVGVLQEVRARGLSVPEDLSVVGFDDTHGALWTDPPLTTVRQPLHEMGRVATRTVMQLARGEAPDSHHVQLATRLVVRESTTRPQTSG</sequence>
<dbReference type="Pfam" id="PF13377">
    <property type="entry name" value="Peripla_BP_3"/>
    <property type="match status" value="1"/>
</dbReference>
<dbReference type="GO" id="GO:0000976">
    <property type="term" value="F:transcription cis-regulatory region binding"/>
    <property type="evidence" value="ECO:0007669"/>
    <property type="project" value="TreeGrafter"/>
</dbReference>
<dbReference type="RefSeq" id="WP_141925413.1">
    <property type="nucleotide sequence ID" value="NZ_VFQC01000002.1"/>
</dbReference>
<evidence type="ECO:0000256" key="2">
    <source>
        <dbReference type="ARBA" id="ARBA00023125"/>
    </source>
</evidence>
<dbReference type="OrthoDB" id="3227375at2"/>
<dbReference type="PANTHER" id="PTHR30146">
    <property type="entry name" value="LACI-RELATED TRANSCRIPTIONAL REPRESSOR"/>
    <property type="match status" value="1"/>
</dbReference>
<dbReference type="SMART" id="SM00354">
    <property type="entry name" value="HTH_LACI"/>
    <property type="match status" value="1"/>
</dbReference>
<dbReference type="Gene3D" id="1.10.260.40">
    <property type="entry name" value="lambda repressor-like DNA-binding domains"/>
    <property type="match status" value="1"/>
</dbReference>
<evidence type="ECO:0000313" key="6">
    <source>
        <dbReference type="Proteomes" id="UP000317422"/>
    </source>
</evidence>
<keyword evidence="1" id="KW-0805">Transcription regulation</keyword>
<name>A0A543N950_9ACTN</name>
<dbReference type="SUPFAM" id="SSF47413">
    <property type="entry name" value="lambda repressor-like DNA-binding domains"/>
    <property type="match status" value="1"/>
</dbReference>
<accession>A0A543N950</accession>
<dbReference type="PROSITE" id="PS50932">
    <property type="entry name" value="HTH_LACI_2"/>
    <property type="match status" value="1"/>
</dbReference>
<dbReference type="Gene3D" id="3.40.50.2300">
    <property type="match status" value="2"/>
</dbReference>
<evidence type="ECO:0000313" key="5">
    <source>
        <dbReference type="EMBL" id="TQN28347.1"/>
    </source>
</evidence>
<organism evidence="5 6">
    <name type="scientific">Haloactinospora alba</name>
    <dbReference type="NCBI Taxonomy" id="405555"/>
    <lineage>
        <taxon>Bacteria</taxon>
        <taxon>Bacillati</taxon>
        <taxon>Actinomycetota</taxon>
        <taxon>Actinomycetes</taxon>
        <taxon>Streptosporangiales</taxon>
        <taxon>Nocardiopsidaceae</taxon>
        <taxon>Haloactinospora</taxon>
    </lineage>
</organism>
<dbReference type="InterPro" id="IPR046335">
    <property type="entry name" value="LacI/GalR-like_sensor"/>
</dbReference>
<evidence type="ECO:0000259" key="4">
    <source>
        <dbReference type="PROSITE" id="PS50932"/>
    </source>
</evidence>
<dbReference type="PANTHER" id="PTHR30146:SF153">
    <property type="entry name" value="LACTOSE OPERON REPRESSOR"/>
    <property type="match status" value="1"/>
</dbReference>